<protein>
    <submittedName>
        <fullName evidence="1">Uncharacterized protein</fullName>
    </submittedName>
</protein>
<reference evidence="1" key="1">
    <citation type="journal article" date="2015" name="Nature">
        <title>Complex archaea that bridge the gap between prokaryotes and eukaryotes.</title>
        <authorList>
            <person name="Spang A."/>
            <person name="Saw J.H."/>
            <person name="Jorgensen S.L."/>
            <person name="Zaremba-Niedzwiedzka K."/>
            <person name="Martijn J."/>
            <person name="Lind A.E."/>
            <person name="van Eijk R."/>
            <person name="Schleper C."/>
            <person name="Guy L."/>
            <person name="Ettema T.J."/>
        </authorList>
    </citation>
    <scope>NUCLEOTIDE SEQUENCE</scope>
</reference>
<gene>
    <name evidence="1" type="ORF">LCGC14_0516890</name>
</gene>
<organism evidence="1">
    <name type="scientific">marine sediment metagenome</name>
    <dbReference type="NCBI Taxonomy" id="412755"/>
    <lineage>
        <taxon>unclassified sequences</taxon>
        <taxon>metagenomes</taxon>
        <taxon>ecological metagenomes</taxon>
    </lineage>
</organism>
<comment type="caution">
    <text evidence="1">The sequence shown here is derived from an EMBL/GenBank/DDBJ whole genome shotgun (WGS) entry which is preliminary data.</text>
</comment>
<name>A0A0F9RZM6_9ZZZZ</name>
<accession>A0A0F9RZM6</accession>
<evidence type="ECO:0000313" key="1">
    <source>
        <dbReference type="EMBL" id="KKN61920.1"/>
    </source>
</evidence>
<proteinExistence type="predicted"/>
<sequence length="108" mass="12650">MKITHHDEAKNMTITVGNYDEQSLTFTADRTGNRFNIYNGYGIQEDSFKELMDMGCREIIITDGKDEYHSPLYRWVEKGIISDWGHGKQRFLPVRYMKDVNDKQVALL</sequence>
<dbReference type="EMBL" id="LAZR01000640">
    <property type="protein sequence ID" value="KKN61920.1"/>
    <property type="molecule type" value="Genomic_DNA"/>
</dbReference>
<dbReference type="AlphaFoldDB" id="A0A0F9RZM6"/>